<evidence type="ECO:0000313" key="4">
    <source>
        <dbReference type="Proteomes" id="UP000305267"/>
    </source>
</evidence>
<feature type="compositionally biased region" description="Low complexity" evidence="1">
    <location>
        <begin position="89"/>
        <end position="98"/>
    </location>
</feature>
<organism evidence="3 4">
    <name type="scientific">Methylobacterium terricola</name>
    <dbReference type="NCBI Taxonomy" id="2583531"/>
    <lineage>
        <taxon>Bacteria</taxon>
        <taxon>Pseudomonadati</taxon>
        <taxon>Pseudomonadota</taxon>
        <taxon>Alphaproteobacteria</taxon>
        <taxon>Hyphomicrobiales</taxon>
        <taxon>Methylobacteriaceae</taxon>
        <taxon>Methylobacterium</taxon>
    </lineage>
</organism>
<feature type="compositionally biased region" description="Basic residues" evidence="1">
    <location>
        <begin position="115"/>
        <end position="126"/>
    </location>
</feature>
<feature type="compositionally biased region" description="Basic and acidic residues" evidence="1">
    <location>
        <begin position="47"/>
        <end position="77"/>
    </location>
</feature>
<dbReference type="OrthoDB" id="7997670at2"/>
<dbReference type="Proteomes" id="UP000305267">
    <property type="component" value="Unassembled WGS sequence"/>
</dbReference>
<keyword evidence="4" id="KW-1185">Reference proteome</keyword>
<feature type="signal peptide" evidence="2">
    <location>
        <begin position="1"/>
        <end position="22"/>
    </location>
</feature>
<protein>
    <recommendedName>
        <fullName evidence="5">Serine/threonine protein kinase</fullName>
    </recommendedName>
</protein>
<accession>A0A5C4LJP7</accession>
<feature type="chain" id="PRO_5022784203" description="Serine/threonine protein kinase" evidence="2">
    <location>
        <begin position="23"/>
        <end position="152"/>
    </location>
</feature>
<sequence>MKPAALAGLGLIGVLALGTAQAQTPTVPDPVPAPTARPDGRPAPARPDGRHESRQEGRQEGRQETRQDARPETRQDGRGAGPAETGAQATRPAGTERAATPRRRRPSYAACNRASQRRSLHGGARRRFLIRCRLGYERIQPGQPARAKPSQP</sequence>
<evidence type="ECO:0008006" key="5">
    <source>
        <dbReference type="Google" id="ProtNLM"/>
    </source>
</evidence>
<evidence type="ECO:0000256" key="2">
    <source>
        <dbReference type="SAM" id="SignalP"/>
    </source>
</evidence>
<feature type="region of interest" description="Disordered" evidence="1">
    <location>
        <begin position="21"/>
        <end position="126"/>
    </location>
</feature>
<dbReference type="AlphaFoldDB" id="A0A5C4LJP7"/>
<dbReference type="RefSeq" id="WP_139035722.1">
    <property type="nucleotide sequence ID" value="NZ_VDDA01000004.1"/>
</dbReference>
<name>A0A5C4LJP7_9HYPH</name>
<keyword evidence="2" id="KW-0732">Signal</keyword>
<gene>
    <name evidence="3" type="ORF">FF100_10680</name>
</gene>
<reference evidence="3 4" key="1">
    <citation type="submission" date="2019-06" db="EMBL/GenBank/DDBJ databases">
        <title>Genome of Methylobacterium sp. 17Sr1-39.</title>
        <authorList>
            <person name="Seo T."/>
        </authorList>
    </citation>
    <scope>NUCLEOTIDE SEQUENCE [LARGE SCALE GENOMIC DNA]</scope>
    <source>
        <strain evidence="3 4">17Sr1-39</strain>
    </source>
</reference>
<evidence type="ECO:0000313" key="3">
    <source>
        <dbReference type="EMBL" id="TNC13281.1"/>
    </source>
</evidence>
<proteinExistence type="predicted"/>
<dbReference type="EMBL" id="VDDA01000004">
    <property type="protein sequence ID" value="TNC13281.1"/>
    <property type="molecule type" value="Genomic_DNA"/>
</dbReference>
<comment type="caution">
    <text evidence="3">The sequence shown here is derived from an EMBL/GenBank/DDBJ whole genome shotgun (WGS) entry which is preliminary data.</text>
</comment>
<evidence type="ECO:0000256" key="1">
    <source>
        <dbReference type="SAM" id="MobiDB-lite"/>
    </source>
</evidence>